<dbReference type="InterPro" id="IPR051813">
    <property type="entry name" value="HepT_RNase_toxin"/>
</dbReference>
<keyword evidence="5" id="KW-0378">Hydrolase</keyword>
<dbReference type="GO" id="GO:0016787">
    <property type="term" value="F:hydrolase activity"/>
    <property type="evidence" value="ECO:0007669"/>
    <property type="project" value="UniProtKB-KW"/>
</dbReference>
<gene>
    <name evidence="7" type="ORF">HNI00_05365</name>
</gene>
<accession>A0AA96Y2U5</accession>
<comment type="similarity">
    <text evidence="6">Belongs to the HepT RNase toxin family.</text>
</comment>
<dbReference type="GO" id="GO:0004540">
    <property type="term" value="F:RNA nuclease activity"/>
    <property type="evidence" value="ECO:0007669"/>
    <property type="project" value="InterPro"/>
</dbReference>
<evidence type="ECO:0000256" key="1">
    <source>
        <dbReference type="ARBA" id="ARBA00022553"/>
    </source>
</evidence>
<keyword evidence="3" id="KW-0540">Nuclease</keyword>
<name>A0AA96Y2U5_9CYAN</name>
<sequence length="123" mass="14452">MRDRSILLELFLEIEEAIRRIERRFIGIDSPGDFLRDDAGLDRLDAIAMMLIAIGENVQRIDKRADRDFFKQQPSIDWEGVKGIRNLLAHNYFNIDAEEIYKICSQDIEPLKRAIQKIRSDIF</sequence>
<dbReference type="KEGG" id="tog:HNI00_05365"/>
<dbReference type="InterPro" id="IPR008201">
    <property type="entry name" value="HepT-like"/>
</dbReference>
<evidence type="ECO:0000256" key="3">
    <source>
        <dbReference type="ARBA" id="ARBA00022722"/>
    </source>
</evidence>
<proteinExistence type="inferred from homology"/>
<dbReference type="EMBL" id="CP053540">
    <property type="protein sequence ID" value="WOB42646.1"/>
    <property type="molecule type" value="Genomic_DNA"/>
</dbReference>
<protein>
    <submittedName>
        <fullName evidence="7">DUF86 domain-containing protein</fullName>
    </submittedName>
</protein>
<evidence type="ECO:0000256" key="4">
    <source>
        <dbReference type="ARBA" id="ARBA00022741"/>
    </source>
</evidence>
<dbReference type="Gene3D" id="1.20.120.580">
    <property type="entry name" value="bsu32300-like"/>
    <property type="match status" value="1"/>
</dbReference>
<evidence type="ECO:0000313" key="7">
    <source>
        <dbReference type="EMBL" id="WOB42646.1"/>
    </source>
</evidence>
<dbReference type="Pfam" id="PF01934">
    <property type="entry name" value="HepT-like"/>
    <property type="match status" value="1"/>
</dbReference>
<dbReference type="RefSeq" id="WP_316791354.1">
    <property type="nucleotide sequence ID" value="NZ_CP053540.1"/>
</dbReference>
<keyword evidence="4" id="KW-0547">Nucleotide-binding</keyword>
<dbReference type="PANTHER" id="PTHR34139">
    <property type="entry name" value="UPF0331 PROTEIN MJ0127"/>
    <property type="match status" value="1"/>
</dbReference>
<evidence type="ECO:0000256" key="2">
    <source>
        <dbReference type="ARBA" id="ARBA00022649"/>
    </source>
</evidence>
<dbReference type="PANTHER" id="PTHR34139:SF1">
    <property type="entry name" value="RNASE MJ1380-RELATED"/>
    <property type="match status" value="1"/>
</dbReference>
<keyword evidence="2" id="KW-1277">Toxin-antitoxin system</keyword>
<organism evidence="7">
    <name type="scientific">Thermoleptolyngbya oregonensis NK1-22</name>
    <dbReference type="NCBI Taxonomy" id="2547457"/>
    <lineage>
        <taxon>Bacteria</taxon>
        <taxon>Bacillati</taxon>
        <taxon>Cyanobacteriota</taxon>
        <taxon>Cyanophyceae</taxon>
        <taxon>Oculatellales</taxon>
        <taxon>Oculatellaceae</taxon>
        <taxon>Thermoleptolyngbya</taxon>
    </lineage>
</organism>
<keyword evidence="1" id="KW-0597">Phosphoprotein</keyword>
<dbReference type="GO" id="GO:0000166">
    <property type="term" value="F:nucleotide binding"/>
    <property type="evidence" value="ECO:0007669"/>
    <property type="project" value="UniProtKB-KW"/>
</dbReference>
<evidence type="ECO:0000256" key="5">
    <source>
        <dbReference type="ARBA" id="ARBA00022801"/>
    </source>
</evidence>
<reference evidence="7" key="1">
    <citation type="submission" date="2020-05" db="EMBL/GenBank/DDBJ databases">
        <authorList>
            <person name="Zhu T."/>
            <person name="Keshari N."/>
            <person name="Lu X."/>
        </authorList>
    </citation>
    <scope>NUCLEOTIDE SEQUENCE</scope>
    <source>
        <strain evidence="7">NK1-22</strain>
    </source>
</reference>
<dbReference type="AlphaFoldDB" id="A0AA96Y2U5"/>
<evidence type="ECO:0000256" key="6">
    <source>
        <dbReference type="ARBA" id="ARBA00024207"/>
    </source>
</evidence>
<dbReference type="GO" id="GO:0110001">
    <property type="term" value="C:toxin-antitoxin complex"/>
    <property type="evidence" value="ECO:0007669"/>
    <property type="project" value="InterPro"/>
</dbReference>
<dbReference type="InterPro" id="IPR037038">
    <property type="entry name" value="HepT-like_sf"/>
</dbReference>